<evidence type="ECO:0000256" key="1">
    <source>
        <dbReference type="ARBA" id="ARBA00001947"/>
    </source>
</evidence>
<reference evidence="6 7" key="1">
    <citation type="submission" date="2024-06" db="EMBL/GenBank/DDBJ databases">
        <title>The Natural Products Discovery Center: Release of the First 8490 Sequenced Strains for Exploring Actinobacteria Biosynthetic Diversity.</title>
        <authorList>
            <person name="Kalkreuter E."/>
            <person name="Kautsar S.A."/>
            <person name="Yang D."/>
            <person name="Bader C.D."/>
            <person name="Teijaro C.N."/>
            <person name="Fluegel L."/>
            <person name="Davis C.M."/>
            <person name="Simpson J.R."/>
            <person name="Lauterbach L."/>
            <person name="Steele A.D."/>
            <person name="Gui C."/>
            <person name="Meng S."/>
            <person name="Li G."/>
            <person name="Viehrig K."/>
            <person name="Ye F."/>
            <person name="Su P."/>
            <person name="Kiefer A.F."/>
            <person name="Nichols A."/>
            <person name="Cepeda A.J."/>
            <person name="Yan W."/>
            <person name="Fan B."/>
            <person name="Jiang Y."/>
            <person name="Adhikari A."/>
            <person name="Zheng C.-J."/>
            <person name="Schuster L."/>
            <person name="Cowan T.M."/>
            <person name="Smanski M.J."/>
            <person name="Chevrette M.G."/>
            <person name="De Carvalho L.P.S."/>
            <person name="Shen B."/>
        </authorList>
    </citation>
    <scope>NUCLEOTIDE SEQUENCE [LARGE SCALE GENOMIC DNA]</scope>
    <source>
        <strain evidence="6 7">NPDC019434</strain>
    </source>
</reference>
<gene>
    <name evidence="6" type="primary">mftE</name>
    <name evidence="6" type="ORF">ABZ507_08090</name>
</gene>
<dbReference type="InterPro" id="IPR003785">
    <property type="entry name" value="Creatininase/forma_Hydrolase"/>
</dbReference>
<proteinExistence type="inferred from homology"/>
<evidence type="ECO:0000313" key="6">
    <source>
        <dbReference type="EMBL" id="MEU2121783.1"/>
    </source>
</evidence>
<comment type="similarity">
    <text evidence="5">Belongs to the creatininase superfamily.</text>
</comment>
<evidence type="ECO:0000256" key="2">
    <source>
        <dbReference type="ARBA" id="ARBA00022723"/>
    </source>
</evidence>
<organism evidence="6 7">
    <name type="scientific">Nocardia niwae</name>
    <dbReference type="NCBI Taxonomy" id="626084"/>
    <lineage>
        <taxon>Bacteria</taxon>
        <taxon>Bacillati</taxon>
        <taxon>Actinomycetota</taxon>
        <taxon>Actinomycetes</taxon>
        <taxon>Mycobacteriales</taxon>
        <taxon>Nocardiaceae</taxon>
        <taxon>Nocardia</taxon>
    </lineage>
</organism>
<comment type="cofactor">
    <cofactor evidence="1">
        <name>Zn(2+)</name>
        <dbReference type="ChEBI" id="CHEBI:29105"/>
    </cofactor>
</comment>
<evidence type="ECO:0000256" key="4">
    <source>
        <dbReference type="ARBA" id="ARBA00022833"/>
    </source>
</evidence>
<keyword evidence="7" id="KW-1185">Reference proteome</keyword>
<dbReference type="RefSeq" id="WP_357801533.1">
    <property type="nucleotide sequence ID" value="NZ_JBEYBM010000001.1"/>
</dbReference>
<dbReference type="EMBL" id="JBEYBR010000014">
    <property type="protein sequence ID" value="MEU2121783.1"/>
    <property type="molecule type" value="Genomic_DNA"/>
</dbReference>
<keyword evidence="3" id="KW-0378">Hydrolase</keyword>
<evidence type="ECO:0000313" key="7">
    <source>
        <dbReference type="Proteomes" id="UP001550535"/>
    </source>
</evidence>
<dbReference type="Proteomes" id="UP001550535">
    <property type="component" value="Unassembled WGS sequence"/>
</dbReference>
<sequence length="233" mass="24472">MLANLTWPEAGARATAGAILAVAVGATEQHGPHLPLSTDTDIAAALCARLAAARPDVLVGPAIPYGASGEHAGFPGTLSIGQAALELLVVELCRSATDTFDRILLVNWHGGNIEALRRAKDLLRTESRDVRLYLPRFEGDPHAGRSETALQLALTPGRVRGDRAAAGDTRPLAELLPLLRRGGVRAVSANGVLGDPAGASADEGVALLEHLSADLLDRTRLWWPENSPERTGT</sequence>
<dbReference type="PANTHER" id="PTHR35005">
    <property type="entry name" value="3-DEHYDRO-SCYLLO-INOSOSE HYDROLASE"/>
    <property type="match status" value="1"/>
</dbReference>
<dbReference type="NCBIfam" id="TIGR03964">
    <property type="entry name" value="mycofact_creat"/>
    <property type="match status" value="1"/>
</dbReference>
<protein>
    <submittedName>
        <fullName evidence="6">Mycofactocin biosynthesis peptidyl-dipeptidase MftE</fullName>
    </submittedName>
</protein>
<keyword evidence="2" id="KW-0479">Metal-binding</keyword>
<dbReference type="Pfam" id="PF02633">
    <property type="entry name" value="Creatininase"/>
    <property type="match status" value="1"/>
</dbReference>
<evidence type="ECO:0000256" key="3">
    <source>
        <dbReference type="ARBA" id="ARBA00022801"/>
    </source>
</evidence>
<dbReference type="PANTHER" id="PTHR35005:SF1">
    <property type="entry name" value="2-AMINO-5-FORMYLAMINO-6-RIBOSYLAMINOPYRIMIDIN-4(3H)-ONE 5'-MONOPHOSPHATE DEFORMYLASE"/>
    <property type="match status" value="1"/>
</dbReference>
<evidence type="ECO:0000256" key="5">
    <source>
        <dbReference type="ARBA" id="ARBA00024029"/>
    </source>
</evidence>
<comment type="caution">
    <text evidence="6">The sequence shown here is derived from an EMBL/GenBank/DDBJ whole genome shotgun (WGS) entry which is preliminary data.</text>
</comment>
<dbReference type="SUPFAM" id="SSF102215">
    <property type="entry name" value="Creatininase"/>
    <property type="match status" value="1"/>
</dbReference>
<dbReference type="Gene3D" id="3.40.50.10310">
    <property type="entry name" value="Creatininase"/>
    <property type="match status" value="1"/>
</dbReference>
<dbReference type="InterPro" id="IPR024087">
    <property type="entry name" value="Creatininase-like_sf"/>
</dbReference>
<keyword evidence="4" id="KW-0862">Zinc</keyword>
<accession>A0ABV2X7C0</accession>
<name>A0ABV2X7C0_9NOCA</name>
<dbReference type="InterPro" id="IPR023871">
    <property type="entry name" value="MftE"/>
</dbReference>